<reference evidence="2 3" key="1">
    <citation type="submission" date="2016-04" db="EMBL/GenBank/DDBJ databases">
        <title>A degradative enzymes factory behind the ericoid mycorrhizal symbiosis.</title>
        <authorList>
            <consortium name="DOE Joint Genome Institute"/>
            <person name="Martino E."/>
            <person name="Morin E."/>
            <person name="Grelet G."/>
            <person name="Kuo A."/>
            <person name="Kohler A."/>
            <person name="Daghino S."/>
            <person name="Barry K."/>
            <person name="Choi C."/>
            <person name="Cichocki N."/>
            <person name="Clum A."/>
            <person name="Copeland A."/>
            <person name="Hainaut M."/>
            <person name="Haridas S."/>
            <person name="Labutti K."/>
            <person name="Lindquist E."/>
            <person name="Lipzen A."/>
            <person name="Khouja H.-R."/>
            <person name="Murat C."/>
            <person name="Ohm R."/>
            <person name="Olson A."/>
            <person name="Spatafora J."/>
            <person name="Veneault-Fourrey C."/>
            <person name="Henrissat B."/>
            <person name="Grigoriev I."/>
            <person name="Martin F."/>
            <person name="Perotto S."/>
        </authorList>
    </citation>
    <scope>NUCLEOTIDE SEQUENCE [LARGE SCALE GENOMIC DNA]</scope>
    <source>
        <strain evidence="2 3">F</strain>
    </source>
</reference>
<evidence type="ECO:0008006" key="4">
    <source>
        <dbReference type="Google" id="ProtNLM"/>
    </source>
</evidence>
<evidence type="ECO:0000256" key="1">
    <source>
        <dbReference type="SAM" id="SignalP"/>
    </source>
</evidence>
<gene>
    <name evidence="2" type="ORF">L207DRAFT_532376</name>
</gene>
<evidence type="ECO:0000313" key="3">
    <source>
        <dbReference type="Proteomes" id="UP000235786"/>
    </source>
</evidence>
<dbReference type="AlphaFoldDB" id="A0A2J6RE39"/>
<evidence type="ECO:0000313" key="2">
    <source>
        <dbReference type="EMBL" id="PMD36782.1"/>
    </source>
</evidence>
<keyword evidence="1" id="KW-0732">Signal</keyword>
<keyword evidence="3" id="KW-1185">Reference proteome</keyword>
<dbReference type="Proteomes" id="UP000235786">
    <property type="component" value="Unassembled WGS sequence"/>
</dbReference>
<feature type="signal peptide" evidence="1">
    <location>
        <begin position="1"/>
        <end position="25"/>
    </location>
</feature>
<dbReference type="EMBL" id="KZ613950">
    <property type="protein sequence ID" value="PMD36782.1"/>
    <property type="molecule type" value="Genomic_DNA"/>
</dbReference>
<feature type="chain" id="PRO_5014365009" description="Ecp2 effector protein domain-containing protein" evidence="1">
    <location>
        <begin position="26"/>
        <end position="149"/>
    </location>
</feature>
<proteinExistence type="predicted"/>
<sequence length="149" mass="15972">MQFYQCIFRLLALSSLGLTVPLADSSSLVERAPASDTIHCGSKGVLSQSDASVAFDNAVDDSQSGSCGTFSNSQYISIGGQRAAIYKSGDVQFYICNNAKSTRCFNVNSAELSTLNSAFKACKYNDFWIESTDKWSAGFDISGTSECGF</sequence>
<accession>A0A2J6RE39</accession>
<name>A0A2J6RE39_HYAVF</name>
<organism evidence="2 3">
    <name type="scientific">Hyaloscypha variabilis (strain UAMH 11265 / GT02V1 / F)</name>
    <name type="common">Meliniomyces variabilis</name>
    <dbReference type="NCBI Taxonomy" id="1149755"/>
    <lineage>
        <taxon>Eukaryota</taxon>
        <taxon>Fungi</taxon>
        <taxon>Dikarya</taxon>
        <taxon>Ascomycota</taxon>
        <taxon>Pezizomycotina</taxon>
        <taxon>Leotiomycetes</taxon>
        <taxon>Helotiales</taxon>
        <taxon>Hyaloscyphaceae</taxon>
        <taxon>Hyaloscypha</taxon>
        <taxon>Hyaloscypha variabilis</taxon>
    </lineage>
</organism>
<protein>
    <recommendedName>
        <fullName evidence="4">Ecp2 effector protein domain-containing protein</fullName>
    </recommendedName>
</protein>